<dbReference type="InterPro" id="IPR002816">
    <property type="entry name" value="TraB/PrgY/GumN_fam"/>
</dbReference>
<sequence>MIRKFAAPLLSIALFASPALAQDTAPAASAAATASTTVDADPALWVVKDDDTTIYLFGTFHALRPNIDWFDDAVKTAFDKSDKVVFETDISNPAKIQAGLMKLGVSTDGKPFTDKMTADQKARYVGLLKDYGMPATSLDMFKPWAAGMVLSVVGIQKAGFDPNKGAERTLLAAAQEAGKTLGKFETVEEQLGFFASLPEDQQLEFLNSVTEDQEAGVKMLNEMLKDWSAGDPDALGKLMNDSMTETPELANILLYNRNERWATKIKTMLDTPGTVFIAVGSGHLAGPKSVQADLAKLGVKTVRINYE</sequence>
<proteinExistence type="predicted"/>
<evidence type="ECO:0000313" key="2">
    <source>
        <dbReference type="EMBL" id="MBR0552377.1"/>
    </source>
</evidence>
<organism evidence="2 3">
    <name type="scientific">Stakelama marina</name>
    <dbReference type="NCBI Taxonomy" id="2826939"/>
    <lineage>
        <taxon>Bacteria</taxon>
        <taxon>Pseudomonadati</taxon>
        <taxon>Pseudomonadota</taxon>
        <taxon>Alphaproteobacteria</taxon>
        <taxon>Sphingomonadales</taxon>
        <taxon>Sphingomonadaceae</taxon>
        <taxon>Stakelama</taxon>
    </lineage>
</organism>
<gene>
    <name evidence="2" type="ORF">J7S20_07655</name>
</gene>
<evidence type="ECO:0000313" key="3">
    <source>
        <dbReference type="Proteomes" id="UP000676996"/>
    </source>
</evidence>
<dbReference type="CDD" id="cd14789">
    <property type="entry name" value="Tiki"/>
    <property type="match status" value="1"/>
</dbReference>
<dbReference type="Pfam" id="PF01963">
    <property type="entry name" value="TraB_PrgY_gumN"/>
    <property type="match status" value="1"/>
</dbReference>
<dbReference type="AlphaFoldDB" id="A0A8T4ICL2"/>
<accession>A0A8T4ICL2</accession>
<keyword evidence="1" id="KW-0732">Signal</keyword>
<keyword evidence="3" id="KW-1185">Reference proteome</keyword>
<comment type="caution">
    <text evidence="2">The sequence shown here is derived from an EMBL/GenBank/DDBJ whole genome shotgun (WGS) entry which is preliminary data.</text>
</comment>
<name>A0A8T4ICL2_9SPHN</name>
<dbReference type="PANTHER" id="PTHR40590">
    <property type="entry name" value="CYTOPLASMIC PROTEIN-RELATED"/>
    <property type="match status" value="1"/>
</dbReference>
<reference evidence="2" key="1">
    <citation type="submission" date="2021-04" db="EMBL/GenBank/DDBJ databases">
        <title>Ouciella asimina sp. nov., isolated from the surface seawater in the hydrothermal field of Okinawa Trough.</title>
        <authorList>
            <person name="Shuang W."/>
        </authorList>
    </citation>
    <scope>NUCLEOTIDE SEQUENCE</scope>
    <source>
        <strain evidence="2">LXI357</strain>
    </source>
</reference>
<feature type="signal peptide" evidence="1">
    <location>
        <begin position="1"/>
        <end position="21"/>
    </location>
</feature>
<protein>
    <submittedName>
        <fullName evidence="2">TraB/GumN family protein</fullName>
    </submittedName>
</protein>
<dbReference type="Proteomes" id="UP000676996">
    <property type="component" value="Unassembled WGS sequence"/>
</dbReference>
<dbReference type="EMBL" id="JAGRQC010000002">
    <property type="protein sequence ID" value="MBR0552377.1"/>
    <property type="molecule type" value="Genomic_DNA"/>
</dbReference>
<dbReference type="RefSeq" id="WP_284053656.1">
    <property type="nucleotide sequence ID" value="NZ_JAGRQC010000002.1"/>
</dbReference>
<feature type="chain" id="PRO_5035767783" evidence="1">
    <location>
        <begin position="22"/>
        <end position="307"/>
    </location>
</feature>
<evidence type="ECO:0000256" key="1">
    <source>
        <dbReference type="SAM" id="SignalP"/>
    </source>
</evidence>
<dbReference type="PANTHER" id="PTHR40590:SF1">
    <property type="entry name" value="CYTOPLASMIC PROTEIN"/>
    <property type="match status" value="1"/>
</dbReference>
<dbReference type="InterPro" id="IPR047111">
    <property type="entry name" value="YbaP-like"/>
</dbReference>